<evidence type="ECO:0000313" key="1">
    <source>
        <dbReference type="EMBL" id="KAJ8891586.1"/>
    </source>
</evidence>
<dbReference type="EMBL" id="JARBHB010000002">
    <property type="protein sequence ID" value="KAJ8891586.1"/>
    <property type="molecule type" value="Genomic_DNA"/>
</dbReference>
<keyword evidence="2" id="KW-1185">Reference proteome</keyword>
<gene>
    <name evidence="1" type="ORF">PR048_004114</name>
</gene>
<organism evidence="1 2">
    <name type="scientific">Dryococelus australis</name>
    <dbReference type="NCBI Taxonomy" id="614101"/>
    <lineage>
        <taxon>Eukaryota</taxon>
        <taxon>Metazoa</taxon>
        <taxon>Ecdysozoa</taxon>
        <taxon>Arthropoda</taxon>
        <taxon>Hexapoda</taxon>
        <taxon>Insecta</taxon>
        <taxon>Pterygota</taxon>
        <taxon>Neoptera</taxon>
        <taxon>Polyneoptera</taxon>
        <taxon>Phasmatodea</taxon>
        <taxon>Verophasmatodea</taxon>
        <taxon>Anareolatae</taxon>
        <taxon>Phasmatidae</taxon>
        <taxon>Eurycanthinae</taxon>
        <taxon>Dryococelus</taxon>
    </lineage>
</organism>
<sequence length="284" mass="31966">MDSAGFSRTAKQIIIKWKALIASLFKAQRKNETSGVGPEEAPFQKLLEQLLGSRPSCTASHSTCGSQEATKTYIISYDDDGVKILQSIKVLAGEQYLVEAIIYTAKCGYPLDRNDLQYMVCSYVQSVGRKTPFKDDTPGCDFIVNFERRWKEELNLNGFNSIRIETQESILKVNLAIPTFDRPGHRRLQYKHAGNPASTTKHDETINARGVKGRGNNSEKLQRVWRRTERGRQSMLVRSFLLLQENGITPVIVTPEHSTKCRFPAAKTSLSHRASLDHCPSLPH</sequence>
<name>A0ABQ9I4M8_9NEOP</name>
<reference evidence="1 2" key="1">
    <citation type="submission" date="2023-02" db="EMBL/GenBank/DDBJ databases">
        <title>LHISI_Scaffold_Assembly.</title>
        <authorList>
            <person name="Stuart O.P."/>
            <person name="Cleave R."/>
            <person name="Magrath M.J.L."/>
            <person name="Mikheyev A.S."/>
        </authorList>
    </citation>
    <scope>NUCLEOTIDE SEQUENCE [LARGE SCALE GENOMIC DNA]</scope>
    <source>
        <strain evidence="1">Daus_M_001</strain>
        <tissue evidence="1">Leg muscle</tissue>
    </source>
</reference>
<comment type="caution">
    <text evidence="1">The sequence shown here is derived from an EMBL/GenBank/DDBJ whole genome shotgun (WGS) entry which is preliminary data.</text>
</comment>
<dbReference type="Proteomes" id="UP001159363">
    <property type="component" value="Chromosome 2"/>
</dbReference>
<proteinExistence type="predicted"/>
<accession>A0ABQ9I4M8</accession>
<evidence type="ECO:0000313" key="2">
    <source>
        <dbReference type="Proteomes" id="UP001159363"/>
    </source>
</evidence>
<protein>
    <submittedName>
        <fullName evidence="1">Uncharacterized protein</fullName>
    </submittedName>
</protein>